<feature type="region of interest" description="Disordered" evidence="1">
    <location>
        <begin position="1"/>
        <end position="66"/>
    </location>
</feature>
<protein>
    <submittedName>
        <fullName evidence="2">Uncharacterized protein</fullName>
    </submittedName>
</protein>
<reference evidence="2" key="1">
    <citation type="submission" date="2021-01" db="EMBL/GenBank/DDBJ databases">
        <authorList>
            <person name="Kaushik A."/>
        </authorList>
    </citation>
    <scope>NUCLEOTIDE SEQUENCE</scope>
    <source>
        <strain evidence="2">AG1-1B</strain>
    </source>
</reference>
<sequence>MDKAPKYYVPNQSNPSGSRAQSNSTPAPPHREPIRTNYIANQQTYSRVNPINPNSSTSHSRPVHNQVSLINIRPIPRQEMNAFNAYMREQSASSSNTQRNTSNQPNPLAKPSPQPRTPVVAPPQSSPAPKTDVPSLSQSAPTLAAASQMASVPPADPVSQEPRKQRRTELDLGLSVALEEAINAKNKYILFRLGHIYYPRFKHVISALGMPTYSELNLPGTMMEEYLKILQLSMLRQFVVNQEDWNIAFKLLGAAAFRLFYTEEMEIAASRGHHLPAIDQELGSYIQFNHSDVDTTHQTSALQVLDTSNL</sequence>
<evidence type="ECO:0000313" key="3">
    <source>
        <dbReference type="Proteomes" id="UP000663826"/>
    </source>
</evidence>
<feature type="compositionally biased region" description="Pro residues" evidence="1">
    <location>
        <begin position="108"/>
        <end position="126"/>
    </location>
</feature>
<feature type="compositionally biased region" description="Low complexity" evidence="1">
    <location>
        <begin position="93"/>
        <end position="107"/>
    </location>
</feature>
<dbReference type="EMBL" id="CAJMWQ010001747">
    <property type="protein sequence ID" value="CAE6460924.1"/>
    <property type="molecule type" value="Genomic_DNA"/>
</dbReference>
<feature type="compositionally biased region" description="Polar residues" evidence="1">
    <location>
        <begin position="38"/>
        <end position="66"/>
    </location>
</feature>
<proteinExistence type="predicted"/>
<feature type="region of interest" description="Disordered" evidence="1">
    <location>
        <begin position="89"/>
        <end position="166"/>
    </location>
</feature>
<accession>A0A8H3BLN8</accession>
<name>A0A8H3BLN8_9AGAM</name>
<evidence type="ECO:0000256" key="1">
    <source>
        <dbReference type="SAM" id="MobiDB-lite"/>
    </source>
</evidence>
<dbReference type="AlphaFoldDB" id="A0A8H3BLN8"/>
<dbReference type="Proteomes" id="UP000663826">
    <property type="component" value="Unassembled WGS sequence"/>
</dbReference>
<evidence type="ECO:0000313" key="2">
    <source>
        <dbReference type="EMBL" id="CAE6460924.1"/>
    </source>
</evidence>
<gene>
    <name evidence="2" type="ORF">RDB_LOCUS88227</name>
</gene>
<feature type="compositionally biased region" description="Polar residues" evidence="1">
    <location>
        <begin position="10"/>
        <end position="25"/>
    </location>
</feature>
<comment type="caution">
    <text evidence="2">The sequence shown here is derived from an EMBL/GenBank/DDBJ whole genome shotgun (WGS) entry which is preliminary data.</text>
</comment>
<organism evidence="2 3">
    <name type="scientific">Rhizoctonia solani</name>
    <dbReference type="NCBI Taxonomy" id="456999"/>
    <lineage>
        <taxon>Eukaryota</taxon>
        <taxon>Fungi</taxon>
        <taxon>Dikarya</taxon>
        <taxon>Basidiomycota</taxon>
        <taxon>Agaricomycotina</taxon>
        <taxon>Agaricomycetes</taxon>
        <taxon>Cantharellales</taxon>
        <taxon>Ceratobasidiaceae</taxon>
        <taxon>Rhizoctonia</taxon>
    </lineage>
</organism>